<dbReference type="KEGG" id="gacu:117561378"/>
<dbReference type="Gene3D" id="3.40.395.10">
    <property type="entry name" value="Adenoviral Proteinase, Chain A"/>
    <property type="match status" value="1"/>
</dbReference>
<evidence type="ECO:0000256" key="1">
    <source>
        <dbReference type="SAM" id="MobiDB-lite"/>
    </source>
</evidence>
<reference evidence="3" key="1">
    <citation type="submission" date="2025-08" db="UniProtKB">
        <authorList>
            <consortium name="RefSeq"/>
        </authorList>
    </citation>
    <scope>IDENTIFICATION</scope>
</reference>
<protein>
    <submittedName>
        <fullName evidence="3">Uncharacterized protein LOC117561378</fullName>
    </submittedName>
</protein>
<dbReference type="OrthoDB" id="8957958at2759"/>
<feature type="region of interest" description="Disordered" evidence="1">
    <location>
        <begin position="137"/>
        <end position="200"/>
    </location>
</feature>
<sequence>MLIALLESPLLHKLFKSGGTKQCDILSDDAVQVKNHYLCPGVIDALFKNYMGIFPLWSGLLLGDLSRHRKGTSKKDGSHKTRDTNCHVELWFGLVKHSILLKKKYLRPAEFVSKMYASIQGRYVEHIEQHNLPMHILDKNFGHPSRPDDDHEEQWNKRESSAGHSKSKSKYFNPPKALPNPKSPPATKVKKRKVDQQEQDAQGNVIEGVFHVAADKFAVLNKMYLLNHYTASVILFGDRTQLISHSLPKYIHAKTSTVFLVDPAQSIKELDDSEHAAKRIQEYFRVRRTRHSITDWVDVKWKGGVMGHPLQTDGCSCGVVVVKMAKAVMESFPLIPNVNFECSKKYMKRGEERTGSRNP</sequence>
<keyword evidence="2" id="KW-1185">Reference proteome</keyword>
<dbReference type="InParanoid" id="A0A6P8VUB6"/>
<dbReference type="InterPro" id="IPR038765">
    <property type="entry name" value="Papain-like_cys_pep_sf"/>
</dbReference>
<proteinExistence type="predicted"/>
<dbReference type="AlphaFoldDB" id="A0A6P8VUB6"/>
<name>A0A6P8VUB6_GYMAC</name>
<dbReference type="RefSeq" id="XP_034094586.1">
    <property type="nucleotide sequence ID" value="XM_034238695.1"/>
</dbReference>
<feature type="compositionally biased region" description="Basic and acidic residues" evidence="1">
    <location>
        <begin position="137"/>
        <end position="161"/>
    </location>
</feature>
<accession>A0A6P8VUB6</accession>
<dbReference type="GeneID" id="117561378"/>
<dbReference type="SUPFAM" id="SSF54001">
    <property type="entry name" value="Cysteine proteinases"/>
    <property type="match status" value="1"/>
</dbReference>
<evidence type="ECO:0000313" key="2">
    <source>
        <dbReference type="Proteomes" id="UP000515161"/>
    </source>
</evidence>
<evidence type="ECO:0000313" key="3">
    <source>
        <dbReference type="RefSeq" id="XP_034094586.1"/>
    </source>
</evidence>
<organism evidence="2 3">
    <name type="scientific">Gymnodraco acuticeps</name>
    <name type="common">Antarctic dragonfish</name>
    <dbReference type="NCBI Taxonomy" id="8218"/>
    <lineage>
        <taxon>Eukaryota</taxon>
        <taxon>Metazoa</taxon>
        <taxon>Chordata</taxon>
        <taxon>Craniata</taxon>
        <taxon>Vertebrata</taxon>
        <taxon>Euteleostomi</taxon>
        <taxon>Actinopterygii</taxon>
        <taxon>Neopterygii</taxon>
        <taxon>Teleostei</taxon>
        <taxon>Neoteleostei</taxon>
        <taxon>Acanthomorphata</taxon>
        <taxon>Eupercaria</taxon>
        <taxon>Perciformes</taxon>
        <taxon>Notothenioidei</taxon>
        <taxon>Bathydraconidae</taxon>
        <taxon>Gymnodraco</taxon>
    </lineage>
</organism>
<dbReference type="Proteomes" id="UP000515161">
    <property type="component" value="Unplaced"/>
</dbReference>
<gene>
    <name evidence="3" type="primary">LOC117561378</name>
</gene>